<accession>A0ABQ7J839</accession>
<feature type="domain" description="EXS" evidence="6">
    <location>
        <begin position="3"/>
        <end position="105"/>
    </location>
</feature>
<sequence>FFPFKDITLAQNLVGDVFTSLSKPMGDVQRTVCYFWNGTLRSTCPSVDPWVRPLVFGFPYYLRFMQLFGRYRGDREGIKRKIHLANMVRYIAGMAVIACTSIRWQGELWRLHLHQPFDLGDLIYLCYVVYGYLGRIYRLEFNARSRSFYTVTLLMGRCLNFI</sequence>
<evidence type="ECO:0000259" key="6">
    <source>
        <dbReference type="Pfam" id="PF03124"/>
    </source>
</evidence>
<feature type="transmembrane region" description="Helical" evidence="5">
    <location>
        <begin position="88"/>
        <end position="105"/>
    </location>
</feature>
<evidence type="ECO:0000256" key="1">
    <source>
        <dbReference type="ARBA" id="ARBA00004141"/>
    </source>
</evidence>
<keyword evidence="8" id="KW-1185">Reference proteome</keyword>
<evidence type="ECO:0000256" key="3">
    <source>
        <dbReference type="ARBA" id="ARBA00022989"/>
    </source>
</evidence>
<dbReference type="EMBL" id="JADAQX010000460">
    <property type="protein sequence ID" value="KAF8820153.1"/>
    <property type="molecule type" value="Genomic_DNA"/>
</dbReference>
<feature type="non-terminal residue" evidence="7">
    <location>
        <position position="1"/>
    </location>
</feature>
<comment type="subcellular location">
    <subcellularLocation>
        <location evidence="1">Membrane</location>
        <topology evidence="1">Multi-pass membrane protein</topology>
    </subcellularLocation>
</comment>
<keyword evidence="2 5" id="KW-0812">Transmembrane</keyword>
<keyword evidence="4 5" id="KW-0472">Membrane</keyword>
<evidence type="ECO:0000256" key="2">
    <source>
        <dbReference type="ARBA" id="ARBA00022692"/>
    </source>
</evidence>
<protein>
    <submittedName>
        <fullName evidence="7">SPX domain-containing protein</fullName>
    </submittedName>
</protein>
<organism evidence="7 8">
    <name type="scientific">Cardiosporidium cionae</name>
    <dbReference type="NCBI Taxonomy" id="476202"/>
    <lineage>
        <taxon>Eukaryota</taxon>
        <taxon>Sar</taxon>
        <taxon>Alveolata</taxon>
        <taxon>Apicomplexa</taxon>
        <taxon>Aconoidasida</taxon>
        <taxon>Nephromycida</taxon>
        <taxon>Cardiosporidium</taxon>
    </lineage>
</organism>
<comment type="caution">
    <text evidence="7">The sequence shown here is derived from an EMBL/GenBank/DDBJ whole genome shotgun (WGS) entry which is preliminary data.</text>
</comment>
<evidence type="ECO:0000313" key="8">
    <source>
        <dbReference type="Proteomes" id="UP000823046"/>
    </source>
</evidence>
<dbReference type="PANTHER" id="PTHR10783">
    <property type="entry name" value="XENOTROPIC AND POLYTROPIC RETROVIRUS RECEPTOR 1-RELATED"/>
    <property type="match status" value="1"/>
</dbReference>
<evidence type="ECO:0000313" key="7">
    <source>
        <dbReference type="EMBL" id="KAF8820153.1"/>
    </source>
</evidence>
<dbReference type="InterPro" id="IPR004342">
    <property type="entry name" value="EXS_C"/>
</dbReference>
<proteinExistence type="predicted"/>
<reference evidence="7 8" key="1">
    <citation type="journal article" date="2020" name="bioRxiv">
        <title>Metabolic contributions of an alphaproteobacterial endosymbiont in the apicomplexan Cardiosporidium cionae.</title>
        <authorList>
            <person name="Hunter E.S."/>
            <person name="Paight C.J."/>
            <person name="Lane C.E."/>
        </authorList>
    </citation>
    <scope>NUCLEOTIDE SEQUENCE [LARGE SCALE GENOMIC DNA]</scope>
    <source>
        <strain evidence="7">ESH_2018</strain>
    </source>
</reference>
<evidence type="ECO:0000256" key="5">
    <source>
        <dbReference type="SAM" id="Phobius"/>
    </source>
</evidence>
<gene>
    <name evidence="7" type="ORF">IE077_003490</name>
</gene>
<evidence type="ECO:0000256" key="4">
    <source>
        <dbReference type="ARBA" id="ARBA00023136"/>
    </source>
</evidence>
<dbReference type="Pfam" id="PF03124">
    <property type="entry name" value="EXS"/>
    <property type="match status" value="1"/>
</dbReference>
<keyword evidence="3 5" id="KW-1133">Transmembrane helix</keyword>
<dbReference type="Proteomes" id="UP000823046">
    <property type="component" value="Unassembled WGS sequence"/>
</dbReference>
<name>A0ABQ7J839_9APIC</name>
<feature type="transmembrane region" description="Helical" evidence="5">
    <location>
        <begin position="117"/>
        <end position="137"/>
    </location>
</feature>